<proteinExistence type="predicted"/>
<organism evidence="2 3">
    <name type="scientific">Lentilactobacillus raoultii</name>
    <dbReference type="NCBI Taxonomy" id="1987503"/>
    <lineage>
        <taxon>Bacteria</taxon>
        <taxon>Bacillati</taxon>
        <taxon>Bacillota</taxon>
        <taxon>Bacilli</taxon>
        <taxon>Lactobacillales</taxon>
        <taxon>Lactobacillaceae</taxon>
        <taxon>Lentilactobacillus</taxon>
    </lineage>
</organism>
<evidence type="ECO:0000313" key="3">
    <source>
        <dbReference type="Proteomes" id="UP001597156"/>
    </source>
</evidence>
<reference evidence="3" key="1">
    <citation type="journal article" date="2019" name="Int. J. Syst. Evol. Microbiol.">
        <title>The Global Catalogue of Microorganisms (GCM) 10K type strain sequencing project: providing services to taxonomists for standard genome sequencing and annotation.</title>
        <authorList>
            <consortium name="The Broad Institute Genomics Platform"/>
            <consortium name="The Broad Institute Genome Sequencing Center for Infectious Disease"/>
            <person name="Wu L."/>
            <person name="Ma J."/>
        </authorList>
    </citation>
    <scope>NUCLEOTIDE SEQUENCE [LARGE SCALE GENOMIC DNA]</scope>
    <source>
        <strain evidence="3">CCUG 71848</strain>
    </source>
</reference>
<dbReference type="Pfam" id="PF02464">
    <property type="entry name" value="CinA"/>
    <property type="match status" value="1"/>
</dbReference>
<evidence type="ECO:0000313" key="2">
    <source>
        <dbReference type="EMBL" id="MFD1124604.1"/>
    </source>
</evidence>
<protein>
    <submittedName>
        <fullName evidence="2">CinA family protein</fullName>
    </submittedName>
</protein>
<sequence>MDYQNLVRVLAKQKLTLTCAESLTGGSFQSNLCKVSNAGDIFLGGFVTYATEAKIKMLGIDSELISKYGVVSQSTAKEMAAKSREILQADIGISFTGVAGPDKLENQSVGTVYIGISTSASTFANHYRFEGTSTDIVEQSCNEGLNLLAATCLKS</sequence>
<dbReference type="SUPFAM" id="SSF142433">
    <property type="entry name" value="CinA-like"/>
    <property type="match status" value="1"/>
</dbReference>
<keyword evidence="3" id="KW-1185">Reference proteome</keyword>
<dbReference type="InterPro" id="IPR036653">
    <property type="entry name" value="CinA-like_C"/>
</dbReference>
<name>A0ABW3PGN8_9LACO</name>
<dbReference type="EMBL" id="JBHTLH010000011">
    <property type="protein sequence ID" value="MFD1124604.1"/>
    <property type="molecule type" value="Genomic_DNA"/>
</dbReference>
<dbReference type="RefSeq" id="WP_121978447.1">
    <property type="nucleotide sequence ID" value="NZ_JBHTLH010000011.1"/>
</dbReference>
<gene>
    <name evidence="2" type="ORF">ACFQ22_04410</name>
</gene>
<accession>A0ABW3PGN8</accession>
<dbReference type="NCBIfam" id="TIGR00199">
    <property type="entry name" value="PncC_domain"/>
    <property type="match status" value="1"/>
</dbReference>
<dbReference type="Proteomes" id="UP001597156">
    <property type="component" value="Unassembled WGS sequence"/>
</dbReference>
<feature type="domain" description="CinA C-terminal" evidence="1">
    <location>
        <begin position="5"/>
        <end position="151"/>
    </location>
</feature>
<evidence type="ECO:0000259" key="1">
    <source>
        <dbReference type="Pfam" id="PF02464"/>
    </source>
</evidence>
<dbReference type="Gene3D" id="3.90.950.20">
    <property type="entry name" value="CinA-like"/>
    <property type="match status" value="1"/>
</dbReference>
<comment type="caution">
    <text evidence="2">The sequence shown here is derived from an EMBL/GenBank/DDBJ whole genome shotgun (WGS) entry which is preliminary data.</text>
</comment>
<dbReference type="InterPro" id="IPR008136">
    <property type="entry name" value="CinA_C"/>
</dbReference>